<reference evidence="1" key="1">
    <citation type="journal article" date="2014" name="Int. J. Syst. Evol. Microbiol.">
        <title>Complete genome sequence of Corynebacterium casei LMG S-19264T (=DSM 44701T), isolated from a smear-ripened cheese.</title>
        <authorList>
            <consortium name="US DOE Joint Genome Institute (JGI-PGF)"/>
            <person name="Walter F."/>
            <person name="Albersmeier A."/>
            <person name="Kalinowski J."/>
            <person name="Ruckert C."/>
        </authorList>
    </citation>
    <scope>NUCLEOTIDE SEQUENCE</scope>
    <source>
        <strain evidence="1">CGMCC 1.15290</strain>
    </source>
</reference>
<dbReference type="AlphaFoldDB" id="A0A917J4P9"/>
<proteinExistence type="predicted"/>
<keyword evidence="2" id="KW-1185">Reference proteome</keyword>
<name>A0A917J4P9_9BACT</name>
<sequence length="165" mass="19351">MRGSDTVYVRIANNSKDTIFVPSSYEGAFYVDGDSLFLEAVPKPEYYKSVFYKYSKVFPFEVYTARIIPGQVPDTVIKINYQAYFFNQFRMRPFVPLYPGSIHIQTVVFNVPQRADIVRVVYYKKSFANWLGKDSLNYQLDDFIRFDSAEAKYLTDTIFNRYYGS</sequence>
<dbReference type="Proteomes" id="UP000627292">
    <property type="component" value="Unassembled WGS sequence"/>
</dbReference>
<dbReference type="EMBL" id="BMIB01000009">
    <property type="protein sequence ID" value="GGH83124.1"/>
    <property type="molecule type" value="Genomic_DNA"/>
</dbReference>
<reference evidence="1" key="2">
    <citation type="submission" date="2020-09" db="EMBL/GenBank/DDBJ databases">
        <authorList>
            <person name="Sun Q."/>
            <person name="Zhou Y."/>
        </authorList>
    </citation>
    <scope>NUCLEOTIDE SEQUENCE</scope>
    <source>
        <strain evidence="1">CGMCC 1.15290</strain>
    </source>
</reference>
<evidence type="ECO:0000313" key="1">
    <source>
        <dbReference type="EMBL" id="GGH83124.1"/>
    </source>
</evidence>
<organism evidence="1 2">
    <name type="scientific">Filimonas zeae</name>
    <dbReference type="NCBI Taxonomy" id="1737353"/>
    <lineage>
        <taxon>Bacteria</taxon>
        <taxon>Pseudomonadati</taxon>
        <taxon>Bacteroidota</taxon>
        <taxon>Chitinophagia</taxon>
        <taxon>Chitinophagales</taxon>
        <taxon>Chitinophagaceae</taxon>
        <taxon>Filimonas</taxon>
    </lineage>
</organism>
<accession>A0A917J4P9</accession>
<evidence type="ECO:0000313" key="2">
    <source>
        <dbReference type="Proteomes" id="UP000627292"/>
    </source>
</evidence>
<comment type="caution">
    <text evidence="1">The sequence shown here is derived from an EMBL/GenBank/DDBJ whole genome shotgun (WGS) entry which is preliminary data.</text>
</comment>
<protein>
    <submittedName>
        <fullName evidence="1">Uncharacterized protein</fullName>
    </submittedName>
</protein>
<gene>
    <name evidence="1" type="ORF">GCM10011379_58040</name>
</gene>